<evidence type="ECO:0000256" key="1">
    <source>
        <dbReference type="ARBA" id="ARBA00000707"/>
    </source>
</evidence>
<keyword evidence="5" id="KW-0378">Hydrolase</keyword>
<feature type="domain" description="DUF6606" evidence="10">
    <location>
        <begin position="16"/>
        <end position="303"/>
    </location>
</feature>
<accession>A0A6G1IYZ5</accession>
<evidence type="ECO:0000259" key="8">
    <source>
        <dbReference type="Pfam" id="PF12340"/>
    </source>
</evidence>
<dbReference type="Proteomes" id="UP000799291">
    <property type="component" value="Unassembled WGS sequence"/>
</dbReference>
<dbReference type="GO" id="GO:0004843">
    <property type="term" value="F:cysteine-type deubiquitinase activity"/>
    <property type="evidence" value="ECO:0007669"/>
    <property type="project" value="UniProtKB-EC"/>
</dbReference>
<evidence type="ECO:0000256" key="6">
    <source>
        <dbReference type="ARBA" id="ARBA00022807"/>
    </source>
</evidence>
<evidence type="ECO:0000313" key="12">
    <source>
        <dbReference type="Proteomes" id="UP000799291"/>
    </source>
</evidence>
<dbReference type="EC" id="3.4.19.12" evidence="2"/>
<dbReference type="GO" id="GO:0006508">
    <property type="term" value="P:proteolysis"/>
    <property type="evidence" value="ECO:0007669"/>
    <property type="project" value="UniProtKB-KW"/>
</dbReference>
<dbReference type="InterPro" id="IPR051346">
    <property type="entry name" value="OTU_Deubiquitinase"/>
</dbReference>
<evidence type="ECO:0000259" key="9">
    <source>
        <dbReference type="Pfam" id="PF12359"/>
    </source>
</evidence>
<keyword evidence="12" id="KW-1185">Reference proteome</keyword>
<organism evidence="11 12">
    <name type="scientific">Lentithecium fluviatile CBS 122367</name>
    <dbReference type="NCBI Taxonomy" id="1168545"/>
    <lineage>
        <taxon>Eukaryota</taxon>
        <taxon>Fungi</taxon>
        <taxon>Dikarya</taxon>
        <taxon>Ascomycota</taxon>
        <taxon>Pezizomycotina</taxon>
        <taxon>Dothideomycetes</taxon>
        <taxon>Pleosporomycetidae</taxon>
        <taxon>Pleosporales</taxon>
        <taxon>Massarineae</taxon>
        <taxon>Lentitheciaceae</taxon>
        <taxon>Lentithecium</taxon>
    </lineage>
</organism>
<name>A0A6G1IYZ5_9PLEO</name>
<reference evidence="11" key="1">
    <citation type="journal article" date="2020" name="Stud. Mycol.">
        <title>101 Dothideomycetes genomes: a test case for predicting lifestyles and emergence of pathogens.</title>
        <authorList>
            <person name="Haridas S."/>
            <person name="Albert R."/>
            <person name="Binder M."/>
            <person name="Bloem J."/>
            <person name="Labutti K."/>
            <person name="Salamov A."/>
            <person name="Andreopoulos B."/>
            <person name="Baker S."/>
            <person name="Barry K."/>
            <person name="Bills G."/>
            <person name="Bluhm B."/>
            <person name="Cannon C."/>
            <person name="Castanera R."/>
            <person name="Culley D."/>
            <person name="Daum C."/>
            <person name="Ezra D."/>
            <person name="Gonzalez J."/>
            <person name="Henrissat B."/>
            <person name="Kuo A."/>
            <person name="Liang C."/>
            <person name="Lipzen A."/>
            <person name="Lutzoni F."/>
            <person name="Magnuson J."/>
            <person name="Mondo S."/>
            <person name="Nolan M."/>
            <person name="Ohm R."/>
            <person name="Pangilinan J."/>
            <person name="Park H.-J."/>
            <person name="Ramirez L."/>
            <person name="Alfaro M."/>
            <person name="Sun H."/>
            <person name="Tritt A."/>
            <person name="Yoshinaga Y."/>
            <person name="Zwiers L.-H."/>
            <person name="Turgeon B."/>
            <person name="Goodwin S."/>
            <person name="Spatafora J."/>
            <person name="Crous P."/>
            <person name="Grigoriev I."/>
        </authorList>
    </citation>
    <scope>NUCLEOTIDE SEQUENCE</scope>
    <source>
        <strain evidence="11">CBS 122367</strain>
    </source>
</reference>
<keyword evidence="6" id="KW-0788">Thiol protease</keyword>
<dbReference type="Pfam" id="PF12340">
    <property type="entry name" value="DUF3638"/>
    <property type="match status" value="1"/>
</dbReference>
<evidence type="ECO:0000256" key="5">
    <source>
        <dbReference type="ARBA" id="ARBA00022801"/>
    </source>
</evidence>
<keyword evidence="3" id="KW-0645">Protease</keyword>
<feature type="compositionally biased region" description="Basic and acidic residues" evidence="7">
    <location>
        <begin position="3160"/>
        <end position="3175"/>
    </location>
</feature>
<evidence type="ECO:0000313" key="11">
    <source>
        <dbReference type="EMBL" id="KAF2683160.1"/>
    </source>
</evidence>
<gene>
    <name evidence="11" type="ORF">K458DRAFT_305959</name>
</gene>
<evidence type="ECO:0000259" key="10">
    <source>
        <dbReference type="Pfam" id="PF20255"/>
    </source>
</evidence>
<dbReference type="InterPro" id="IPR046541">
    <property type="entry name" value="DUF6606"/>
</dbReference>
<feature type="domain" description="DUF3638" evidence="8">
    <location>
        <begin position="2037"/>
        <end position="2260"/>
    </location>
</feature>
<dbReference type="Pfam" id="PF12359">
    <property type="entry name" value="DUF3645"/>
    <property type="match status" value="1"/>
</dbReference>
<dbReference type="OrthoDB" id="3182339at2759"/>
<keyword evidence="4" id="KW-0833">Ubl conjugation pathway</keyword>
<dbReference type="PANTHER" id="PTHR13367">
    <property type="entry name" value="UBIQUITIN THIOESTERASE"/>
    <property type="match status" value="1"/>
</dbReference>
<feature type="region of interest" description="Disordered" evidence="7">
    <location>
        <begin position="3133"/>
        <end position="3212"/>
    </location>
</feature>
<protein>
    <recommendedName>
        <fullName evidence="2">ubiquitinyl hydrolase 1</fullName>
        <ecNumber evidence="2">3.4.19.12</ecNumber>
    </recommendedName>
</protein>
<dbReference type="PANTHER" id="PTHR13367:SF32">
    <property type="entry name" value="DUF6606 DOMAIN-CONTAINING PROTEIN"/>
    <property type="match status" value="1"/>
</dbReference>
<evidence type="ECO:0000256" key="2">
    <source>
        <dbReference type="ARBA" id="ARBA00012759"/>
    </source>
</evidence>
<comment type="catalytic activity">
    <reaction evidence="1">
        <text>Thiol-dependent hydrolysis of ester, thioester, amide, peptide and isopeptide bonds formed by the C-terminal Gly of ubiquitin (a 76-residue protein attached to proteins as an intracellular targeting signal).</text>
        <dbReference type="EC" id="3.4.19.12"/>
    </reaction>
</comment>
<feature type="compositionally biased region" description="Acidic residues" evidence="7">
    <location>
        <begin position="3140"/>
        <end position="3159"/>
    </location>
</feature>
<dbReference type="InterPro" id="IPR022105">
    <property type="entry name" value="DUF3645"/>
</dbReference>
<proteinExistence type="predicted"/>
<feature type="compositionally biased region" description="Acidic residues" evidence="7">
    <location>
        <begin position="3176"/>
        <end position="3185"/>
    </location>
</feature>
<sequence length="3212" mass="363685">MAAPNPEGFLLQQYFHAALPRDVPGREDRNLSLIESALLDRIIGAVKATIAVAPLEHKRYVDAIRLTLVTSKALNVDGKIDKHLLVKEIRDLQGDYALILHVTEQNAAVVIHKDLGYVSTEQFHVPGAYNTSSSDDANLVFEAYETSAASEEVLASEHALQWDFPGQAVSIPPAVWRDDSFHESLATFLEQASIESVKQFAAVTYKAAAPLPEIRDTTDPALVTGLLMTILETNGARYATQLLQKRVRDTVSFREAHKPWRRSPFYLAVRVAIQRHLYKLVGAEVGHTYYKIIMCIFLSRLLEDSLCLIPNEASQFLKQKLGRRLAKLEQDRRIALSPQRAVLGSLLQDLRTEFEKSLSSAEKLLANHWRHFRETTVRVIRPLPLYADPASKKLQLPVSGPVLNQILSGAPSSNQPLVQTPLQLIEHYEQSVLKAKPFSAVVDRYVGLSRFENAKVSPVMIAAAKDPDPEENCCQLAHAIELYVSKVASAFDGYPELKSRLILNLMELWVQMDRNAVECYPLLRKYHPGFDPRVMNTLELLSLDYMKRVQDAQTYLSHRCLRSADQGSKTIFATPAEDAFAVQYYDMSPEMANVREQIDRDAHKARQAKEEEWREMSQRHEHLMQQIAESTCPYITVTHDDGTVTREHQRGCLKHKYKWQAKQIKIRIFENPLPDSECAAKAAVFELLCPKAFAAYRDATWLLLATFAYPPDEAVERITLVRPYSELQKYANRTEMNVTLGSSKKSHLECHYSDSGFPVALNLVCRPCGLELDYFDTSSQTWATRDGPPSYSSHFPLNLPPGSPYGSLRIAQNNWPSSNKILSSQTKCPMDLNVHEFMAWQGLLVGTHSRWLSLLRELGATNLNFSSESTWAVVTKLLLQVGPSSSDSVLRDVHIVFNDRAFCTKMLEQIRHRIMAIRRNWREPVQMDVMISILLKMASLSVSTGIRSKAFGLLDECREATRSWCRTLQSSDNNGSKEVTNFTIWASVLCKRTFQGSLGDIHQILRYDTLACFVYASVTLQENLVSRFDQLPFGLRNAILRDLTFTYNIRAIVRSAILANWKPFLSALNDVWPIPDNFLASAPNVHAVSNTWWIEVTMRAKNQQKTHLIHYHVLRGDLLIDGKASGTLPAEYRKFSIIEMLFGTLNLRVLPSYEPGMSLFVARCMPHKHWIHLGLRGGKLVVRATQAGVTLELVPNQVFRNINQFDLPSPLIDNCFHWLNLRTGVLEIRQDDIWKTKDGNWKLNVRTRTATRRASMLVDPNSPLGALVAQNFCYFEYAPNITVYQPSRKHLSVELKRLELNFYVNASGLLQSPQLDAEIVPSSSQDAGVWYGLKSKIVLRSTANRRQRSILVPTGPFMCRKDSEHVSIVIQNDGTYLKFDINDVLGRLECPPEPRLLYSKALWHAYTSHFLPDPLTGRTGREEALFLLQSGLYKPWTYLPSRVIDLLVSIAKLTPRRTYYPPSLKCMETVYWESNWPTTIQDDSYRAIVEEICQRSSMYALFETRVDALGDKAPQCPHGNPHLEARAITRSGHRSGVDQIYSSRDGQTSGPGRANAAEVSTLLFKWPSSILNTSKLISLLQKYPVIGGCVGGFDRVQLFDLLTVNLGESWGALVESATKFGPGDRYRLMFLFASMAFSPSVNMELLRVVLSFAVIPDLGDIPYPKWPSYLHFQGSEAPSVKDLTDLMKEARKPYIAKPVTKAAKPGQLALVRINHEEASLRCCVELATSIHAQWPQVAIDMSKLVAADDTLLDFDQAMELVRGEWTRLAQNFEFSRYLEMVQTVLNRHGIDELNVAAPGGSSPNVVIPHSTNIYPTRARSQDTPCLRKLLSRTVFLDAESSKATVLSDRTNAIKAEGSHKVAKHSSECGPANMRNVPKDYNQIQELSNIASSIRNSSSSVQQKYGLELEQSIAALVEHINQPSIALASFNPYAVDDEIARAKQACNTMLDNISRALERENDGATWLKYGGTWPRMTVVSLLSELRSTSETSFGEGAKEALVQLGLKITTLQRLLRIQDAARKHKEQQLYDERANRGHLNWRPLEYVDWLLLEIDSNMMLREEQVEVAFTTISPSSGQNSVVQLLMGKGKTSCILPMVAAVLADKHNLLRIVVPRPLLLQSAQVMQAKLGGLLNREVMHVPFSRKTRTDRSLMQTYAQLHIDLRKSNGILLALPEHILSHKLSGMQRLCDGHLEDGTRMIKFQGWLDRHARDVLDECDVSLAIRTQLIYPSGSQMTVDGHPLRWQTVQAVLRLLKNSLKDLEMRFPKSIEVVERPVGEFPLVYFLRSDVEDYLITQIVEHICRGQLVFLPCAEIPASSQEDIQCFISSPVVSSQVVAKVIAMFKDKQHSLNVVYHLRGLFVHRILLSMLKKRWNVQYGLRPSREPIAVPYQAKGVPSPTSEWGHPDAAIILTCLSFYYQGLDIVQFKRAFEQLLKSDEPSIEYEKWATEVLPGSLRDYNAINVEDSSQLRDLHGYVQYNMYLLDFYLNNFVFPRHAKQFTMKLQASGWDLVQSGNFRCRTTGFSGTNDSRHQLPMTIQQNDELKKLSHTNAEVLWYLLFERNRRYILAVGPNEKRLSEVELLEKLLNPLGKTGLKIDEPERIRIFIDAGAQILEHSNQGLAAAWLKIDHEADAAVFFDTDHRPRVLYRKGKSVPLVATPFAENLEKCLVYLDESHCRGTDLKLPPNARAALTLGPHVTKDALAQAAMRLRLLGQSQAVTFISPPEVNQSILDMRKGSEDCPIDSSHVIQWLLRQSCNGIEQLEPLYFTQGNTYLQHAQAKIDNPMFLENVHQRDRYLSIMRTKELQTLKQLYQPKSLKRGAESKTMSFAPALRAYAEALEQRKIQFQDHGIAIHSSALEEVEQEREVEFEVESVREIQIPVHFEALKIPRLHKDIAEFVKSGRFIPGTDAYQPMFSALQKTALGLKHRSSFNALSTSPGLYVSTQYSRTVKVFEANDNFLRPCQWVLWNRKTKVGLVVNPEEADALLPMLRGKTGGGTHLIVYSAPVTRRMLHFNSLDYHATPTLPSDFTIPEWFKIELGIFSGRLYFGWDEYEELCAYLGVKQAVASDEDFDANSREVFAKNPLTFLHEWLAVLRKGQDFEHTPMGFVTTGKPLHADHPFFLAAANDHLKHEPEFHASTDPDEDDEEDSDDDDGHDDDEIFQRDHGAHNGHHEVEHEDDEFDEENNTFFDTPDYFETTAETPEGQVEDAPEE</sequence>
<evidence type="ECO:0000256" key="3">
    <source>
        <dbReference type="ARBA" id="ARBA00022670"/>
    </source>
</evidence>
<dbReference type="EMBL" id="MU005585">
    <property type="protein sequence ID" value="KAF2683160.1"/>
    <property type="molecule type" value="Genomic_DNA"/>
</dbReference>
<evidence type="ECO:0000256" key="4">
    <source>
        <dbReference type="ARBA" id="ARBA00022786"/>
    </source>
</evidence>
<dbReference type="Pfam" id="PF20255">
    <property type="entry name" value="DUF6606"/>
    <property type="match status" value="1"/>
</dbReference>
<evidence type="ECO:0000256" key="7">
    <source>
        <dbReference type="SAM" id="MobiDB-lite"/>
    </source>
</evidence>
<feature type="domain" description="DUF3645" evidence="9">
    <location>
        <begin position="2380"/>
        <end position="2411"/>
    </location>
</feature>
<dbReference type="InterPro" id="IPR022099">
    <property type="entry name" value="DUF3638"/>
</dbReference>